<keyword evidence="4" id="KW-1185">Reference proteome</keyword>
<sequence>MTATASDMPPQGQWTSDDLDRVPEDGVRREIIDGVLHVTPSPSSVHQALSGLLFYALSLSCPEHLFVSQANDVILSPQRRYVPDLLVVTFEAAKSKTGKFTPDEVVLAAEIVSPSTKSIDSLTKPAFYAHAGIPFYWLIETNDELTVTVYELDTDEKIYEPLETFGGDDTIRLDRPWPIEIPLRSVRPRNL</sequence>
<protein>
    <submittedName>
        <fullName evidence="3">Uma2 family endonuclease</fullName>
    </submittedName>
</protein>
<comment type="caution">
    <text evidence="3">The sequence shown here is derived from an EMBL/GenBank/DDBJ whole genome shotgun (WGS) entry which is preliminary data.</text>
</comment>
<name>A0ABT1DYI7_9ACTN</name>
<accession>A0ABT1DYI7</accession>
<dbReference type="GO" id="GO:0004519">
    <property type="term" value="F:endonuclease activity"/>
    <property type="evidence" value="ECO:0007669"/>
    <property type="project" value="UniProtKB-KW"/>
</dbReference>
<dbReference type="Gene3D" id="3.90.1570.10">
    <property type="entry name" value="tt1808, chain A"/>
    <property type="match status" value="1"/>
</dbReference>
<dbReference type="SUPFAM" id="SSF52980">
    <property type="entry name" value="Restriction endonuclease-like"/>
    <property type="match status" value="1"/>
</dbReference>
<evidence type="ECO:0000313" key="3">
    <source>
        <dbReference type="EMBL" id="MCO8275653.1"/>
    </source>
</evidence>
<dbReference type="RefSeq" id="WP_253241711.1">
    <property type="nucleotide sequence ID" value="NZ_JAMYJR010000039.1"/>
</dbReference>
<dbReference type="CDD" id="cd06260">
    <property type="entry name" value="DUF820-like"/>
    <property type="match status" value="1"/>
</dbReference>
<organism evidence="3 4">
    <name type="scientific">Paractinoplanes aksuensis</name>
    <dbReference type="NCBI Taxonomy" id="2939490"/>
    <lineage>
        <taxon>Bacteria</taxon>
        <taxon>Bacillati</taxon>
        <taxon>Actinomycetota</taxon>
        <taxon>Actinomycetes</taxon>
        <taxon>Micromonosporales</taxon>
        <taxon>Micromonosporaceae</taxon>
        <taxon>Paractinoplanes</taxon>
    </lineage>
</organism>
<dbReference type="InterPro" id="IPR012296">
    <property type="entry name" value="Nuclease_put_TT1808"/>
</dbReference>
<evidence type="ECO:0000259" key="2">
    <source>
        <dbReference type="Pfam" id="PF05685"/>
    </source>
</evidence>
<evidence type="ECO:0000256" key="1">
    <source>
        <dbReference type="SAM" id="MobiDB-lite"/>
    </source>
</evidence>
<dbReference type="InterPro" id="IPR011335">
    <property type="entry name" value="Restrct_endonuc-II-like"/>
</dbReference>
<dbReference type="InterPro" id="IPR008538">
    <property type="entry name" value="Uma2"/>
</dbReference>
<dbReference type="PANTHER" id="PTHR35400:SF3">
    <property type="entry name" value="SLL1072 PROTEIN"/>
    <property type="match status" value="1"/>
</dbReference>
<evidence type="ECO:0000313" key="4">
    <source>
        <dbReference type="Proteomes" id="UP001523369"/>
    </source>
</evidence>
<dbReference type="EMBL" id="JAMYJR010000039">
    <property type="protein sequence ID" value="MCO8275653.1"/>
    <property type="molecule type" value="Genomic_DNA"/>
</dbReference>
<keyword evidence="3" id="KW-0540">Nuclease</keyword>
<keyword evidence="3" id="KW-0378">Hydrolase</keyword>
<feature type="region of interest" description="Disordered" evidence="1">
    <location>
        <begin position="1"/>
        <end position="21"/>
    </location>
</feature>
<gene>
    <name evidence="3" type="ORF">M1L60_34225</name>
</gene>
<dbReference type="Proteomes" id="UP001523369">
    <property type="component" value="Unassembled WGS sequence"/>
</dbReference>
<reference evidence="3 4" key="1">
    <citation type="submission" date="2022-06" db="EMBL/GenBank/DDBJ databases">
        <title>New Species of the Genus Actinoplanes, ActinopZanes ferrugineus.</title>
        <authorList>
            <person name="Ding P."/>
        </authorList>
    </citation>
    <scope>NUCLEOTIDE SEQUENCE [LARGE SCALE GENOMIC DNA]</scope>
    <source>
        <strain evidence="3 4">TRM88003</strain>
    </source>
</reference>
<dbReference type="PANTHER" id="PTHR35400">
    <property type="entry name" value="SLR1083 PROTEIN"/>
    <property type="match status" value="1"/>
</dbReference>
<dbReference type="Pfam" id="PF05685">
    <property type="entry name" value="Uma2"/>
    <property type="match status" value="1"/>
</dbReference>
<proteinExistence type="predicted"/>
<keyword evidence="3" id="KW-0255">Endonuclease</keyword>
<feature type="domain" description="Putative restriction endonuclease" evidence="2">
    <location>
        <begin position="17"/>
        <end position="178"/>
    </location>
</feature>